<dbReference type="Pfam" id="PF00702">
    <property type="entry name" value="Hydrolase"/>
    <property type="match status" value="1"/>
</dbReference>
<evidence type="ECO:0000313" key="2">
    <source>
        <dbReference type="Proteomes" id="UP001139365"/>
    </source>
</evidence>
<dbReference type="SFLD" id="SFLDS00003">
    <property type="entry name" value="Haloacid_Dehalogenase"/>
    <property type="match status" value="1"/>
</dbReference>
<dbReference type="InterPro" id="IPR023214">
    <property type="entry name" value="HAD_sf"/>
</dbReference>
<dbReference type="Proteomes" id="UP001139365">
    <property type="component" value="Unassembled WGS sequence"/>
</dbReference>
<dbReference type="SUPFAM" id="SSF56784">
    <property type="entry name" value="HAD-like"/>
    <property type="match status" value="1"/>
</dbReference>
<comment type="caution">
    <text evidence="1">The sequence shown here is derived from an EMBL/GenBank/DDBJ whole genome shotgun (WGS) entry which is preliminary data.</text>
</comment>
<accession>A0AAE3FHF8</accession>
<dbReference type="CDD" id="cd01427">
    <property type="entry name" value="HAD_like"/>
    <property type="match status" value="1"/>
</dbReference>
<protein>
    <submittedName>
        <fullName evidence="1">HAD family hydrolase</fullName>
    </submittedName>
</protein>
<proteinExistence type="predicted"/>
<dbReference type="PRINTS" id="PR00413">
    <property type="entry name" value="HADHALOGNASE"/>
</dbReference>
<dbReference type="GO" id="GO:0008967">
    <property type="term" value="F:phosphoglycolate phosphatase activity"/>
    <property type="evidence" value="ECO:0007669"/>
    <property type="project" value="TreeGrafter"/>
</dbReference>
<dbReference type="InterPro" id="IPR006439">
    <property type="entry name" value="HAD-SF_hydro_IA"/>
</dbReference>
<evidence type="ECO:0000313" key="1">
    <source>
        <dbReference type="EMBL" id="MCI5756566.1"/>
    </source>
</evidence>
<organism evidence="1 2">
    <name type="scientific">Candidatus Colimorpha enterica</name>
    <dbReference type="NCBI Taxonomy" id="3083063"/>
    <lineage>
        <taxon>Bacteria</taxon>
        <taxon>Pseudomonadati</taxon>
        <taxon>Bacteroidota</taxon>
        <taxon>Bacteroidia</taxon>
        <taxon>Bacteroidales</taxon>
        <taxon>Candidatus Colimorpha</taxon>
    </lineage>
</organism>
<reference evidence="1 2" key="1">
    <citation type="submission" date="2022-03" db="EMBL/GenBank/DDBJ databases">
        <title>Metagenome-assembled genomes from swine fecal metagenomes.</title>
        <authorList>
            <person name="Holman D.B."/>
            <person name="Kommadath A."/>
        </authorList>
    </citation>
    <scope>NUCLEOTIDE SEQUENCE [LARGE SCALE GENOMIC DNA]</scope>
    <source>
        <strain evidence="1">SUG147</strain>
    </source>
</reference>
<dbReference type="SFLD" id="SFLDG01129">
    <property type="entry name" value="C1.5:_HAD__Beta-PGM__Phosphata"/>
    <property type="match status" value="1"/>
</dbReference>
<dbReference type="Gene3D" id="1.10.150.240">
    <property type="entry name" value="Putative phosphatase, domain 2"/>
    <property type="match status" value="1"/>
</dbReference>
<gene>
    <name evidence="1" type="ORF">MR241_09780</name>
</gene>
<dbReference type="PANTHER" id="PTHR43434">
    <property type="entry name" value="PHOSPHOGLYCOLATE PHOSPHATASE"/>
    <property type="match status" value="1"/>
</dbReference>
<dbReference type="EMBL" id="JALEMU010000162">
    <property type="protein sequence ID" value="MCI5756566.1"/>
    <property type="molecule type" value="Genomic_DNA"/>
</dbReference>
<dbReference type="InterPro" id="IPR023198">
    <property type="entry name" value="PGP-like_dom2"/>
</dbReference>
<dbReference type="Gene3D" id="3.40.50.1000">
    <property type="entry name" value="HAD superfamily/HAD-like"/>
    <property type="match status" value="1"/>
</dbReference>
<dbReference type="InterPro" id="IPR036412">
    <property type="entry name" value="HAD-like_sf"/>
</dbReference>
<dbReference type="PANTHER" id="PTHR43434:SF22">
    <property type="entry name" value="PHOSPHOGLYCOLATE PHOSPHATASE"/>
    <property type="match status" value="1"/>
</dbReference>
<dbReference type="GO" id="GO:0006281">
    <property type="term" value="P:DNA repair"/>
    <property type="evidence" value="ECO:0007669"/>
    <property type="project" value="TreeGrafter"/>
</dbReference>
<sequence>MDIKAILFDKDGTLIDFDAFWIPVSAAAVKDILSRAGAGDDMLTEVLGALGVHGDTTDPDGLLCRGTYGEMGLKIRGVLSEHGIRLSEEEAMRMTGDAFSRSAGAGTVKPVCAGLRGVLERLKERGIRLLVVTTDNPEVTHICLEKLNIEDLFEKVIADDGVVPPKPDPRCALDFAGKSGIPVGEIAMVGDTLTDIGFARNAGMRMIYVGKSSEAGKLADARISDVSHIFEIIGERR</sequence>
<keyword evidence="1" id="KW-0378">Hydrolase</keyword>
<dbReference type="AlphaFoldDB" id="A0AAE3FHF8"/>
<dbReference type="InterPro" id="IPR050155">
    <property type="entry name" value="HAD-like_hydrolase_sf"/>
</dbReference>
<name>A0AAE3FHF8_9BACT</name>